<keyword evidence="3" id="KW-1185">Reference proteome</keyword>
<dbReference type="EMBL" id="BLLF01000861">
    <property type="protein sequence ID" value="GFH15514.1"/>
    <property type="molecule type" value="Genomic_DNA"/>
</dbReference>
<proteinExistence type="predicted"/>
<feature type="region of interest" description="Disordered" evidence="1">
    <location>
        <begin position="48"/>
        <end position="89"/>
    </location>
</feature>
<sequence length="89" mass="9294">ALKDAIETSLPSESPVVYGMHPNAELSLLTSLGETLFKTVQEVHGEAARALQHGRGGAAGQGQDALCGRRPARGQPHECAPGRDEAQHG</sequence>
<evidence type="ECO:0000313" key="2">
    <source>
        <dbReference type="EMBL" id="GFH15514.1"/>
    </source>
</evidence>
<keyword evidence="2" id="KW-0969">Cilium</keyword>
<comment type="caution">
    <text evidence="2">The sequence shown here is derived from an EMBL/GenBank/DDBJ whole genome shotgun (WGS) entry which is preliminary data.</text>
</comment>
<gene>
    <name evidence="2" type="ORF">HaLaN_11753</name>
</gene>
<feature type="non-terminal residue" evidence="2">
    <location>
        <position position="1"/>
    </location>
</feature>
<evidence type="ECO:0000313" key="3">
    <source>
        <dbReference type="Proteomes" id="UP000485058"/>
    </source>
</evidence>
<organism evidence="2 3">
    <name type="scientific">Haematococcus lacustris</name>
    <name type="common">Green alga</name>
    <name type="synonym">Haematococcus pluvialis</name>
    <dbReference type="NCBI Taxonomy" id="44745"/>
    <lineage>
        <taxon>Eukaryota</taxon>
        <taxon>Viridiplantae</taxon>
        <taxon>Chlorophyta</taxon>
        <taxon>core chlorophytes</taxon>
        <taxon>Chlorophyceae</taxon>
        <taxon>CS clade</taxon>
        <taxon>Chlamydomonadales</taxon>
        <taxon>Haematococcaceae</taxon>
        <taxon>Haematococcus</taxon>
    </lineage>
</organism>
<keyword evidence="2" id="KW-0966">Cell projection</keyword>
<dbReference type="AlphaFoldDB" id="A0A699Z9J9"/>
<reference evidence="2 3" key="1">
    <citation type="submission" date="2020-02" db="EMBL/GenBank/DDBJ databases">
        <title>Draft genome sequence of Haematococcus lacustris strain NIES-144.</title>
        <authorList>
            <person name="Morimoto D."/>
            <person name="Nakagawa S."/>
            <person name="Yoshida T."/>
            <person name="Sawayama S."/>
        </authorList>
    </citation>
    <scope>NUCLEOTIDE SEQUENCE [LARGE SCALE GENOMIC DNA]</scope>
    <source>
        <strain evidence="2 3">NIES-144</strain>
    </source>
</reference>
<name>A0A699Z9J9_HAELA</name>
<keyword evidence="2" id="KW-0282">Flagellum</keyword>
<evidence type="ECO:0000256" key="1">
    <source>
        <dbReference type="SAM" id="MobiDB-lite"/>
    </source>
</evidence>
<accession>A0A699Z9J9</accession>
<dbReference type="Proteomes" id="UP000485058">
    <property type="component" value="Unassembled WGS sequence"/>
</dbReference>
<protein>
    <submittedName>
        <fullName evidence="2">Dynein alpha chain, flagellar outer arm</fullName>
    </submittedName>
</protein>
<feature type="compositionally biased region" description="Basic and acidic residues" evidence="1">
    <location>
        <begin position="80"/>
        <end position="89"/>
    </location>
</feature>